<dbReference type="InterPro" id="IPR026002">
    <property type="entry name" value="ATC_hydrolase-like"/>
</dbReference>
<gene>
    <name evidence="1" type="ORF">DVG78_02295</name>
</gene>
<evidence type="ECO:0000313" key="1">
    <source>
        <dbReference type="EMBL" id="RDB07906.1"/>
    </source>
</evidence>
<evidence type="ECO:0000313" key="2">
    <source>
        <dbReference type="Proteomes" id="UP000253141"/>
    </source>
</evidence>
<name>A0A369IMN9_9BACT</name>
<protein>
    <recommendedName>
        <fullName evidence="3">L-2-amino-thiazoline-4-carboxylic acid hydrolase</fullName>
    </recommendedName>
</protein>
<sequence>MDNYRKYFIKYVKKNYPNDFDNILAETDRHYNIISVDTAFAKTSKNPIDRRLDFSSYFLALIKALDEKAETFENIRKICLQITTEYVQPKSKIQEFFKRLLPRITNTWFGQILIKAFHKRVSVNTNADGFIANIITDKKETFGLGYGVDIIECGICKLFKKHNYSKYASILCEVDEITSKLAGLQLFRTGTIANGAKMCDFRFKLQEQ</sequence>
<dbReference type="Proteomes" id="UP000253141">
    <property type="component" value="Unassembled WGS sequence"/>
</dbReference>
<keyword evidence="2" id="KW-1185">Reference proteome</keyword>
<dbReference type="OrthoDB" id="9805176at2"/>
<comment type="caution">
    <text evidence="1">The sequence shown here is derived from an EMBL/GenBank/DDBJ whole genome shotgun (WGS) entry which is preliminary data.</text>
</comment>
<reference evidence="1 2" key="1">
    <citation type="submission" date="2018-07" db="EMBL/GenBank/DDBJ databases">
        <title>Genome analysis of Runella aurantiaca.</title>
        <authorList>
            <person name="Yang X."/>
        </authorList>
    </citation>
    <scope>NUCLEOTIDE SEQUENCE [LARGE SCALE GENOMIC DNA]</scope>
    <source>
        <strain evidence="1 2">YX9</strain>
    </source>
</reference>
<dbReference type="RefSeq" id="WP_114459439.1">
    <property type="nucleotide sequence ID" value="NZ_QPIW01000001.1"/>
</dbReference>
<dbReference type="AlphaFoldDB" id="A0A369IMN9"/>
<dbReference type="Pfam" id="PF14196">
    <property type="entry name" value="ATC_hydrolase"/>
    <property type="match status" value="1"/>
</dbReference>
<organism evidence="1 2">
    <name type="scientific">Runella aurantiaca</name>
    <dbReference type="NCBI Taxonomy" id="2282308"/>
    <lineage>
        <taxon>Bacteria</taxon>
        <taxon>Pseudomonadati</taxon>
        <taxon>Bacteroidota</taxon>
        <taxon>Cytophagia</taxon>
        <taxon>Cytophagales</taxon>
        <taxon>Spirosomataceae</taxon>
        <taxon>Runella</taxon>
    </lineage>
</organism>
<dbReference type="EMBL" id="QPIW01000001">
    <property type="protein sequence ID" value="RDB07906.1"/>
    <property type="molecule type" value="Genomic_DNA"/>
</dbReference>
<evidence type="ECO:0008006" key="3">
    <source>
        <dbReference type="Google" id="ProtNLM"/>
    </source>
</evidence>
<accession>A0A369IMN9</accession>
<proteinExistence type="predicted"/>